<evidence type="ECO:0000256" key="2">
    <source>
        <dbReference type="ARBA" id="ARBA00007012"/>
    </source>
</evidence>
<evidence type="ECO:0000256" key="8">
    <source>
        <dbReference type="ARBA" id="ARBA00022792"/>
    </source>
</evidence>
<evidence type="ECO:0000256" key="14">
    <source>
        <dbReference type="ARBA" id="ARBA00023128"/>
    </source>
</evidence>
<reference evidence="20" key="2">
    <citation type="submission" date="2006-08" db="EMBL/GenBank/DDBJ databases">
        <title>Nearly complete DNA sequence of mitochondrial genome from Japanese scaloop, Mizuhopecten yessoensis.</title>
        <authorList>
            <person name="Sato M."/>
            <person name="Nagashima K."/>
        </authorList>
    </citation>
    <scope>NUCLEOTIDE SEQUENCE</scope>
</reference>
<evidence type="ECO:0000256" key="4">
    <source>
        <dbReference type="ARBA" id="ARBA00021008"/>
    </source>
</evidence>
<accession>A3KCM6</accession>
<keyword evidence="9" id="KW-1278">Translocase</keyword>
<evidence type="ECO:0000256" key="3">
    <source>
        <dbReference type="ARBA" id="ARBA00012944"/>
    </source>
</evidence>
<sequence>MLGKEMMSIRNLVYALCLTLSSVVFSMVSPSWFGVWVGLEMNLFGALLFLVNNKKKTVTSAFKYYFVQSFGSSVMVMSIVLGGWMGEDAVLSGLICGLGVKLGAVPFHFWVVEVLDGIRPSCMWFVLAIQKVVPFCSVCQGFQGGWVLVALSGASAVVGSISGVGSTRLSRFAGYSSVAHTGWSLAACFGGQVVLLYYLLAYWVSLGGFLSLMGGDGYLSSVSGGSVRQSPFSLGISVWLLSLGGFPPFAGFCGKVVVLMHVMKWSPVLAFFLLGSSVTSWTYYLFVMSMSIIGGSKSVYPEWSDRSVVFVFLLAIPFLDLMELLL</sequence>
<feature type="transmembrane region" description="Helical" evidence="18">
    <location>
        <begin position="124"/>
        <end position="143"/>
    </location>
</feature>
<geneLocation type="mitochondrion" evidence="20"/>
<feature type="transmembrane region" description="Helical" evidence="18">
    <location>
        <begin position="12"/>
        <end position="29"/>
    </location>
</feature>
<comment type="similarity">
    <text evidence="2">Belongs to the complex I subunit 2 family.</text>
</comment>
<dbReference type="GO" id="GO:0008137">
    <property type="term" value="F:NADH dehydrogenase (ubiquinone) activity"/>
    <property type="evidence" value="ECO:0007669"/>
    <property type="project" value="UniProtKB-EC"/>
</dbReference>
<dbReference type="PANTHER" id="PTHR46552:SF1">
    <property type="entry name" value="NADH-UBIQUINONE OXIDOREDUCTASE CHAIN 2"/>
    <property type="match status" value="1"/>
</dbReference>
<dbReference type="AlphaFoldDB" id="A3KCM6"/>
<keyword evidence="11 18" id="KW-1133">Transmembrane helix</keyword>
<keyword evidence="15 18" id="KW-0472">Membrane</keyword>
<evidence type="ECO:0000256" key="7">
    <source>
        <dbReference type="ARBA" id="ARBA00022692"/>
    </source>
</evidence>
<evidence type="ECO:0000256" key="5">
    <source>
        <dbReference type="ARBA" id="ARBA00022448"/>
    </source>
</evidence>
<keyword evidence="12" id="KW-0520">NAD</keyword>
<feature type="transmembrane region" description="Helical" evidence="18">
    <location>
        <begin position="35"/>
        <end position="52"/>
    </location>
</feature>
<feature type="transmembrane region" description="Helical" evidence="18">
    <location>
        <begin position="307"/>
        <end position="325"/>
    </location>
</feature>
<evidence type="ECO:0000256" key="15">
    <source>
        <dbReference type="ARBA" id="ARBA00023136"/>
    </source>
</evidence>
<evidence type="ECO:0000259" key="19">
    <source>
        <dbReference type="Pfam" id="PF00361"/>
    </source>
</evidence>
<comment type="subcellular location">
    <subcellularLocation>
        <location evidence="1">Mitochondrion inner membrane</location>
        <topology evidence="1">Multi-pass membrane protein</topology>
    </subcellularLocation>
</comment>
<feature type="transmembrane region" description="Helical" evidence="18">
    <location>
        <begin position="64"/>
        <end position="84"/>
    </location>
</feature>
<evidence type="ECO:0000256" key="10">
    <source>
        <dbReference type="ARBA" id="ARBA00022982"/>
    </source>
</evidence>
<evidence type="ECO:0000256" key="12">
    <source>
        <dbReference type="ARBA" id="ARBA00023027"/>
    </source>
</evidence>
<evidence type="ECO:0000256" key="6">
    <source>
        <dbReference type="ARBA" id="ARBA00022660"/>
    </source>
</evidence>
<dbReference type="GO" id="GO:0006120">
    <property type="term" value="P:mitochondrial electron transport, NADH to ubiquinone"/>
    <property type="evidence" value="ECO:0007669"/>
    <property type="project" value="TreeGrafter"/>
</dbReference>
<dbReference type="KEGG" id="myi:4910448"/>
<evidence type="ECO:0000256" key="13">
    <source>
        <dbReference type="ARBA" id="ARBA00023075"/>
    </source>
</evidence>
<evidence type="ECO:0000256" key="16">
    <source>
        <dbReference type="ARBA" id="ARBA00031028"/>
    </source>
</evidence>
<dbReference type="Pfam" id="PF00361">
    <property type="entry name" value="Proton_antipo_M"/>
    <property type="match status" value="1"/>
</dbReference>
<proteinExistence type="inferred from homology"/>
<keyword evidence="6" id="KW-0679">Respiratory chain</keyword>
<evidence type="ECO:0000256" key="1">
    <source>
        <dbReference type="ARBA" id="ARBA00004448"/>
    </source>
</evidence>
<evidence type="ECO:0000256" key="11">
    <source>
        <dbReference type="ARBA" id="ARBA00022989"/>
    </source>
</evidence>
<feature type="transmembrane region" description="Helical" evidence="18">
    <location>
        <begin position="182"/>
        <end position="204"/>
    </location>
</feature>
<dbReference type="GO" id="GO:0005743">
    <property type="term" value="C:mitochondrial inner membrane"/>
    <property type="evidence" value="ECO:0007669"/>
    <property type="project" value="UniProtKB-SubCell"/>
</dbReference>
<dbReference type="EMBL" id="AB271769">
    <property type="protein sequence ID" value="BAF47970.1"/>
    <property type="molecule type" value="Genomic_DNA"/>
</dbReference>
<evidence type="ECO:0000313" key="20">
    <source>
        <dbReference type="EMBL" id="BAF47970.1"/>
    </source>
</evidence>
<feature type="domain" description="NADH:quinone oxidoreductase/Mrp antiporter transmembrane" evidence="19">
    <location>
        <begin position="93"/>
        <end position="276"/>
    </location>
</feature>
<feature type="transmembrane region" description="Helical" evidence="18">
    <location>
        <begin position="236"/>
        <end position="258"/>
    </location>
</feature>
<dbReference type="PANTHER" id="PTHR46552">
    <property type="entry name" value="NADH-UBIQUINONE OXIDOREDUCTASE CHAIN 2"/>
    <property type="match status" value="1"/>
</dbReference>
<gene>
    <name evidence="20" type="primary">ND2</name>
</gene>
<keyword evidence="7 18" id="KW-0812">Transmembrane</keyword>
<feature type="transmembrane region" description="Helical" evidence="18">
    <location>
        <begin position="265"/>
        <end position="287"/>
    </location>
</feature>
<evidence type="ECO:0000256" key="18">
    <source>
        <dbReference type="SAM" id="Phobius"/>
    </source>
</evidence>
<evidence type="ECO:0000256" key="17">
    <source>
        <dbReference type="ARBA" id="ARBA00049551"/>
    </source>
</evidence>
<keyword evidence="13" id="KW-0830">Ubiquinone</keyword>
<name>A3KCM6_MIZYE</name>
<protein>
    <recommendedName>
        <fullName evidence="4">NADH-ubiquinone oxidoreductase chain 2</fullName>
        <ecNumber evidence="3">7.1.1.2</ecNumber>
    </recommendedName>
    <alternativeName>
        <fullName evidence="16">NADH dehydrogenase subunit 2</fullName>
    </alternativeName>
</protein>
<keyword evidence="5" id="KW-0813">Transport</keyword>
<feature type="transmembrane region" description="Helical" evidence="18">
    <location>
        <begin position="149"/>
        <end position="170"/>
    </location>
</feature>
<comment type="catalytic activity">
    <reaction evidence="17">
        <text>a ubiquinone + NADH + 5 H(+)(in) = a ubiquinol + NAD(+) + 4 H(+)(out)</text>
        <dbReference type="Rhea" id="RHEA:29091"/>
        <dbReference type="Rhea" id="RHEA-COMP:9565"/>
        <dbReference type="Rhea" id="RHEA-COMP:9566"/>
        <dbReference type="ChEBI" id="CHEBI:15378"/>
        <dbReference type="ChEBI" id="CHEBI:16389"/>
        <dbReference type="ChEBI" id="CHEBI:17976"/>
        <dbReference type="ChEBI" id="CHEBI:57540"/>
        <dbReference type="ChEBI" id="CHEBI:57945"/>
        <dbReference type="EC" id="7.1.1.2"/>
    </reaction>
</comment>
<evidence type="ECO:0000256" key="9">
    <source>
        <dbReference type="ARBA" id="ARBA00022967"/>
    </source>
</evidence>
<feature type="transmembrane region" description="Helical" evidence="18">
    <location>
        <begin position="90"/>
        <end position="112"/>
    </location>
</feature>
<dbReference type="InterPro" id="IPR050175">
    <property type="entry name" value="Complex_I_Subunit_2"/>
</dbReference>
<keyword evidence="14 20" id="KW-0496">Mitochondrion</keyword>
<dbReference type="EC" id="7.1.1.2" evidence="3"/>
<reference evidence="20" key="1">
    <citation type="journal article" date="2001" name="Mar. Biotechnol.">
        <title>Molecular characterization of a mitochondrial DNA segment from the Japanese scallop (Patinopecten yessoensis): demonstration of a region showing sequence polymorphism in the population.</title>
        <authorList>
            <person name="Sato M."/>
            <person name="Nagashima K."/>
        </authorList>
    </citation>
    <scope>NUCLEOTIDE SEQUENCE</scope>
</reference>
<organism evidence="20">
    <name type="scientific">Mizuhopecten yessoensis</name>
    <name type="common">Japanese scallop</name>
    <name type="synonym">Patinopecten yessoensis</name>
    <dbReference type="NCBI Taxonomy" id="6573"/>
    <lineage>
        <taxon>Eukaryota</taxon>
        <taxon>Metazoa</taxon>
        <taxon>Spiralia</taxon>
        <taxon>Lophotrochozoa</taxon>
        <taxon>Mollusca</taxon>
        <taxon>Bivalvia</taxon>
        <taxon>Autobranchia</taxon>
        <taxon>Pteriomorphia</taxon>
        <taxon>Pectinida</taxon>
        <taxon>Pectinoidea</taxon>
        <taxon>Pectinidae</taxon>
        <taxon>Mizuhopecten</taxon>
    </lineage>
</organism>
<dbReference type="InterPro" id="IPR001750">
    <property type="entry name" value="ND/Mrp_TM"/>
</dbReference>
<keyword evidence="10" id="KW-0249">Electron transport</keyword>
<dbReference type="OrthoDB" id="4092844at2759"/>
<keyword evidence="8" id="KW-0999">Mitochondrion inner membrane</keyword>